<keyword evidence="9" id="KW-1185">Reference proteome</keyword>
<dbReference type="STRING" id="1198245.SAMN05444858_10595"/>
<dbReference type="EMBL" id="FTNF01000005">
    <property type="protein sequence ID" value="SIQ93174.1"/>
    <property type="molecule type" value="Genomic_DNA"/>
</dbReference>
<organism evidence="8 9">
    <name type="scientific">Micromonospora avicenniae</name>
    <dbReference type="NCBI Taxonomy" id="1198245"/>
    <lineage>
        <taxon>Bacteria</taxon>
        <taxon>Bacillati</taxon>
        <taxon>Actinomycetota</taxon>
        <taxon>Actinomycetes</taxon>
        <taxon>Micromonosporales</taxon>
        <taxon>Micromonosporaceae</taxon>
        <taxon>Micromonospora</taxon>
    </lineage>
</organism>
<evidence type="ECO:0000313" key="8">
    <source>
        <dbReference type="EMBL" id="SIQ93174.1"/>
    </source>
</evidence>
<dbReference type="InterPro" id="IPR011701">
    <property type="entry name" value="MFS"/>
</dbReference>
<sequence length="442" mass="44866">MRRNAALFVVISVLSGLGGSAMNLVTGIWILDLTGSAGLAALAGLCLYGPQLAGPWLGGVLDRLPRRPLLIATDLALAASVLTLLAVHGPDRAWLLFAVSAGYGISYLLIEAGETALLPAMLSPAELADVNGWRSSAGEGMKLISPALGTGLYAWHGGQAVAVFCAVAPVLVAVLYAALRPTHAPAVAPPERRGGVRAGFRVLVGQRATRVTVGLAAVSIAMSGFAAAANYSVVTEDLNLPSTFLGVLLSAQGAGSVAGGLVVGRLLSRYGTVRVATVGALLFAAACLGRCLPWPSAVVVAAVVGGVGLPWTLVAAITAVQTNTPQALLGRVSATANSAMFGPIVLATPLGSAAVGLGGRPSFVVAAAVCLLAVAAAVRRSARSWADPAGAPDAARWKREPAERGHHRDGYVEARIGDRARGDGRTVTADPPSLGERGSWRT</sequence>
<feature type="compositionally biased region" description="Basic and acidic residues" evidence="6">
    <location>
        <begin position="395"/>
        <end position="424"/>
    </location>
</feature>
<feature type="transmembrane region" description="Helical" evidence="7">
    <location>
        <begin position="243"/>
        <end position="263"/>
    </location>
</feature>
<dbReference type="Pfam" id="PF07690">
    <property type="entry name" value="MFS_1"/>
    <property type="match status" value="1"/>
</dbReference>
<dbReference type="SUPFAM" id="SSF103473">
    <property type="entry name" value="MFS general substrate transporter"/>
    <property type="match status" value="1"/>
</dbReference>
<dbReference type="RefSeq" id="WP_076470059.1">
    <property type="nucleotide sequence ID" value="NZ_FTNF01000005.1"/>
</dbReference>
<feature type="region of interest" description="Disordered" evidence="6">
    <location>
        <begin position="387"/>
        <end position="442"/>
    </location>
</feature>
<feature type="transmembrane region" description="Helical" evidence="7">
    <location>
        <begin position="211"/>
        <end position="231"/>
    </location>
</feature>
<dbReference type="OrthoDB" id="3460055at2"/>
<name>A0A1N6WST9_9ACTN</name>
<feature type="transmembrane region" description="Helical" evidence="7">
    <location>
        <begin position="298"/>
        <end position="320"/>
    </location>
</feature>
<evidence type="ECO:0000256" key="1">
    <source>
        <dbReference type="ARBA" id="ARBA00004651"/>
    </source>
</evidence>
<evidence type="ECO:0000256" key="5">
    <source>
        <dbReference type="ARBA" id="ARBA00023136"/>
    </source>
</evidence>
<gene>
    <name evidence="8" type="ORF">SAMN05444858_10595</name>
</gene>
<evidence type="ECO:0000313" key="9">
    <source>
        <dbReference type="Proteomes" id="UP000186004"/>
    </source>
</evidence>
<dbReference type="GO" id="GO:0005886">
    <property type="term" value="C:plasma membrane"/>
    <property type="evidence" value="ECO:0007669"/>
    <property type="project" value="UniProtKB-SubCell"/>
</dbReference>
<feature type="transmembrane region" description="Helical" evidence="7">
    <location>
        <begin position="69"/>
        <end position="87"/>
    </location>
</feature>
<keyword evidence="2" id="KW-1003">Cell membrane</keyword>
<evidence type="ECO:0000256" key="6">
    <source>
        <dbReference type="SAM" id="MobiDB-lite"/>
    </source>
</evidence>
<dbReference type="GO" id="GO:0022857">
    <property type="term" value="F:transmembrane transporter activity"/>
    <property type="evidence" value="ECO:0007669"/>
    <property type="project" value="InterPro"/>
</dbReference>
<dbReference type="InterPro" id="IPR036259">
    <property type="entry name" value="MFS_trans_sf"/>
</dbReference>
<keyword evidence="5 7" id="KW-0472">Membrane</keyword>
<dbReference type="CDD" id="cd06173">
    <property type="entry name" value="MFS_MefA_like"/>
    <property type="match status" value="1"/>
</dbReference>
<evidence type="ECO:0000256" key="2">
    <source>
        <dbReference type="ARBA" id="ARBA00022475"/>
    </source>
</evidence>
<reference evidence="8 9" key="1">
    <citation type="submission" date="2017-01" db="EMBL/GenBank/DDBJ databases">
        <authorList>
            <person name="Mah S.A."/>
            <person name="Swanson W.J."/>
            <person name="Moy G.W."/>
            <person name="Vacquier V.D."/>
        </authorList>
    </citation>
    <scope>NUCLEOTIDE SEQUENCE [LARGE SCALE GENOMIC DNA]</scope>
    <source>
        <strain evidence="8 9">DSM 45758</strain>
    </source>
</reference>
<proteinExistence type="predicted"/>
<dbReference type="Proteomes" id="UP000186004">
    <property type="component" value="Unassembled WGS sequence"/>
</dbReference>
<comment type="subcellular location">
    <subcellularLocation>
        <location evidence="1">Cell membrane</location>
        <topology evidence="1">Multi-pass membrane protein</topology>
    </subcellularLocation>
</comment>
<feature type="transmembrane region" description="Helical" evidence="7">
    <location>
        <begin position="332"/>
        <end position="355"/>
    </location>
</feature>
<dbReference type="PANTHER" id="PTHR23513">
    <property type="entry name" value="INTEGRAL MEMBRANE EFFLUX PROTEIN-RELATED"/>
    <property type="match status" value="1"/>
</dbReference>
<dbReference type="PANTHER" id="PTHR23513:SF6">
    <property type="entry name" value="MAJOR FACILITATOR SUPERFAMILY ASSOCIATED DOMAIN-CONTAINING PROTEIN"/>
    <property type="match status" value="1"/>
</dbReference>
<evidence type="ECO:0000256" key="7">
    <source>
        <dbReference type="SAM" id="Phobius"/>
    </source>
</evidence>
<dbReference type="AlphaFoldDB" id="A0A1N6WST9"/>
<keyword evidence="4 7" id="KW-1133">Transmembrane helix</keyword>
<feature type="transmembrane region" description="Helical" evidence="7">
    <location>
        <begin position="275"/>
        <end position="292"/>
    </location>
</feature>
<accession>A0A1N6WST9</accession>
<feature type="transmembrane region" description="Helical" evidence="7">
    <location>
        <begin position="361"/>
        <end position="378"/>
    </location>
</feature>
<protein>
    <submittedName>
        <fullName evidence="8">Predicted arabinose efflux permease, MFS family</fullName>
    </submittedName>
</protein>
<dbReference type="Gene3D" id="1.20.1250.20">
    <property type="entry name" value="MFS general substrate transporter like domains"/>
    <property type="match status" value="1"/>
</dbReference>
<evidence type="ECO:0000256" key="3">
    <source>
        <dbReference type="ARBA" id="ARBA00022692"/>
    </source>
</evidence>
<keyword evidence="3 7" id="KW-0812">Transmembrane</keyword>
<evidence type="ECO:0000256" key="4">
    <source>
        <dbReference type="ARBA" id="ARBA00022989"/>
    </source>
</evidence>